<dbReference type="RefSeq" id="WP_187095835.1">
    <property type="nucleotide sequence ID" value="NZ_CP059894.1"/>
</dbReference>
<dbReference type="EMBL" id="CP059894">
    <property type="protein sequence ID" value="QNJ90961.1"/>
    <property type="molecule type" value="Genomic_DNA"/>
</dbReference>
<protein>
    <recommendedName>
        <fullName evidence="4">Lipoprotein</fullName>
    </recommendedName>
</protein>
<accession>A0A7G8P9E5</accession>
<proteinExistence type="predicted"/>
<feature type="signal peptide" evidence="1">
    <location>
        <begin position="1"/>
        <end position="28"/>
    </location>
</feature>
<dbReference type="KEGG" id="mflu:HZU40_22345"/>
<dbReference type="Proteomes" id="UP000515498">
    <property type="component" value="Chromosome"/>
</dbReference>
<reference evidence="2 3" key="1">
    <citation type="submission" date="2020-07" db="EMBL/GenBank/DDBJ databases">
        <title>Draft genome sequence of four isobutane-metabolizing strains capable of cometabolically degrading diverse ether contaminants.</title>
        <authorList>
            <person name="Chen W."/>
            <person name="Faulkner N."/>
            <person name="Smith C."/>
            <person name="Hyman M."/>
        </authorList>
    </citation>
    <scope>NUCLEOTIDE SEQUENCE [LARGE SCALE GENOMIC DNA]</scope>
    <source>
        <strain evidence="2 3">2A</strain>
    </source>
</reference>
<evidence type="ECO:0000313" key="2">
    <source>
        <dbReference type="EMBL" id="QNJ90961.1"/>
    </source>
</evidence>
<evidence type="ECO:0000256" key="1">
    <source>
        <dbReference type="SAM" id="SignalP"/>
    </source>
</evidence>
<evidence type="ECO:0008006" key="4">
    <source>
        <dbReference type="Google" id="ProtNLM"/>
    </source>
</evidence>
<keyword evidence="1" id="KW-0732">Signal</keyword>
<gene>
    <name evidence="2" type="ORF">HZU40_22345</name>
</gene>
<dbReference type="PROSITE" id="PS51257">
    <property type="entry name" value="PROKAR_LIPOPROTEIN"/>
    <property type="match status" value="1"/>
</dbReference>
<feature type="chain" id="PRO_5028957660" description="Lipoprotein" evidence="1">
    <location>
        <begin position="29"/>
        <end position="247"/>
    </location>
</feature>
<name>A0A7G8P9E5_9MYCO</name>
<organism evidence="2 3">
    <name type="scientific">Mycolicibacterium fluoranthenivorans</name>
    <dbReference type="NCBI Taxonomy" id="258505"/>
    <lineage>
        <taxon>Bacteria</taxon>
        <taxon>Bacillati</taxon>
        <taxon>Actinomycetota</taxon>
        <taxon>Actinomycetes</taxon>
        <taxon>Mycobacteriales</taxon>
        <taxon>Mycobacteriaceae</taxon>
        <taxon>Mycolicibacterium</taxon>
    </lineage>
</organism>
<sequence length="247" mass="26552">MGLARGILAAAFAVIAVPAILLSGCSNAVPGTPVAEPRPAVPTTEEVASQIKTSMQDKFSNDPDLKPFKLIVTHVTAINSTGNEYKGIATVLTHAGAKHDVLLRITADHDNFMWETDPGAFNFAVDEGPAPGKADDPTYLKAVDGWTYVVTKSGKTRCQLTEDFVECEIQFSPVKYIDGQRVSGIRFVPSGSYKWEGGTLEGASFTKLDYGTYRTMSWTINATIDGTEFVHTNGNGIFVNTDGVHTS</sequence>
<dbReference type="AlphaFoldDB" id="A0A7G8P9E5"/>
<evidence type="ECO:0000313" key="3">
    <source>
        <dbReference type="Proteomes" id="UP000515498"/>
    </source>
</evidence>